<feature type="domain" description="AAA+ ATPase" evidence="1">
    <location>
        <begin position="401"/>
        <end position="684"/>
    </location>
</feature>
<dbReference type="OrthoDB" id="9781481at2"/>
<gene>
    <name evidence="2" type="primary">mcrB</name>
    <name evidence="2" type="ordered locus">ACL_0633</name>
</gene>
<sequence length="814" mass="94541">MINDINRFIQLADTNNLKTKEIETQITNNNRDIIGNFHVTVSFGVTNVANIPWFSISRFTDYKEDAPVFLYYKKQNKLVLSFGVKEEKNNKDSLKYNFKWNDLIRENYQTVQEYFGERVDRYGDSYVYKTFDVANSVVANGESISTDLTEMLMTYKKQLPCGSLINYIKANYTSYLNKFLGVMDKERVDFLNAFPLNNLLNITLDDYSKNGNKDSFTNYIENKTSNICSGNLGINPNKLFYPKNNGYEVLSTVSSAYETFGSVNLKFDEFKRELHYFITNFNINNYQTLNVLKFRANIIKFNVLRLYRNDVALYGLPSQRELSKILVKIGLNINSDDSIAKSIILTNYLISQDPQIVNLNTDIVNRLIWDYKVDCIDSNVNQEDSSEDSNEEEKISMNKNFDKNLILYGPPGTGKTYNTKIYAVAICDDLDLDEVKNRNYDDVLKRYDELVLENRVKFTTFHQSYGYEDFIEGLYPEIKNGSDQITYRVKAGVFKAFCANESFDSLWDSFVLDVKNGKVKWGDILPNADEHKKDTVLSVNGNGNIDLPYANGVPFTRENAKKIYLGQEVDNTQKDYFEKVFNYFKKNYMNKQNKGNKKVFIIDEINRGNISKIFGELITLIEDTKRKGEKEEMSITLPYSKKPFTVPNNVHILGTMNTADRSIALMDTALRRRFAFEEMMPEPELIKAEVDGLKISEMLTAINKRIEVLYDREHTIGHAFFMDKKLELGDLAHIFKNKIIPLLQEYFYEDYEKIQWVLGDNEKTDESFKFIKQIKNEANIFKGKNGADMNALPEYRYEINKKAFDKIESYKQIK</sequence>
<accession>A9NFW9</accession>
<dbReference type="InterPro" id="IPR052934">
    <property type="entry name" value="Methyl-DNA_Rec/Restrict_Enz"/>
</dbReference>
<dbReference type="GO" id="GO:0016887">
    <property type="term" value="F:ATP hydrolysis activity"/>
    <property type="evidence" value="ECO:0007669"/>
    <property type="project" value="InterPro"/>
</dbReference>
<dbReference type="eggNOG" id="COG1401">
    <property type="taxonomic scope" value="Bacteria"/>
</dbReference>
<dbReference type="Gene3D" id="3.40.50.300">
    <property type="entry name" value="P-loop containing nucleotide triphosphate hydrolases"/>
    <property type="match status" value="2"/>
</dbReference>
<dbReference type="Proteomes" id="UP000008558">
    <property type="component" value="Chromosome"/>
</dbReference>
<dbReference type="GO" id="GO:0005524">
    <property type="term" value="F:ATP binding"/>
    <property type="evidence" value="ECO:0007669"/>
    <property type="project" value="InterPro"/>
</dbReference>
<dbReference type="EC" id="3.1.21.-" evidence="2"/>
<name>A9NFW9_ACHLI</name>
<evidence type="ECO:0000313" key="2">
    <source>
        <dbReference type="EMBL" id="ABX81249.1"/>
    </source>
</evidence>
<dbReference type="InterPro" id="IPR027417">
    <property type="entry name" value="P-loop_NTPase"/>
</dbReference>
<dbReference type="GeneID" id="92877456"/>
<dbReference type="InterPro" id="IPR003593">
    <property type="entry name" value="AAA+_ATPase"/>
</dbReference>
<dbReference type="RefSeq" id="WP_012242580.1">
    <property type="nucleotide sequence ID" value="NC_010163.1"/>
</dbReference>
<dbReference type="SUPFAM" id="SSF52540">
    <property type="entry name" value="P-loop containing nucleoside triphosphate hydrolases"/>
    <property type="match status" value="1"/>
</dbReference>
<dbReference type="STRING" id="441768.ACL_0633"/>
<keyword evidence="2" id="KW-0378">Hydrolase</keyword>
<protein>
    <submittedName>
        <fullName evidence="2">McrBC 5-methylcytosine restriction system component</fullName>
        <ecNumber evidence="2">3.1.21.-</ecNumber>
    </submittedName>
</protein>
<dbReference type="PANTHER" id="PTHR37291:SF1">
    <property type="entry name" value="TYPE IV METHYL-DIRECTED RESTRICTION ENZYME ECOKMCRB SUBUNIT"/>
    <property type="match status" value="1"/>
</dbReference>
<dbReference type="SMART" id="SM00382">
    <property type="entry name" value="AAA"/>
    <property type="match status" value="1"/>
</dbReference>
<dbReference type="Pfam" id="PF07728">
    <property type="entry name" value="AAA_5"/>
    <property type="match status" value="1"/>
</dbReference>
<evidence type="ECO:0000313" key="3">
    <source>
        <dbReference type="Proteomes" id="UP000008558"/>
    </source>
</evidence>
<proteinExistence type="predicted"/>
<organism evidence="2 3">
    <name type="scientific">Acholeplasma laidlawii (strain PG-8A)</name>
    <dbReference type="NCBI Taxonomy" id="441768"/>
    <lineage>
        <taxon>Bacteria</taxon>
        <taxon>Bacillati</taxon>
        <taxon>Mycoplasmatota</taxon>
        <taxon>Mollicutes</taxon>
        <taxon>Acholeplasmatales</taxon>
        <taxon>Acholeplasmataceae</taxon>
        <taxon>Acholeplasma</taxon>
    </lineage>
</organism>
<evidence type="ECO:0000259" key="1">
    <source>
        <dbReference type="SMART" id="SM00382"/>
    </source>
</evidence>
<dbReference type="EMBL" id="CP000896">
    <property type="protein sequence ID" value="ABX81249.1"/>
    <property type="molecule type" value="Genomic_DNA"/>
</dbReference>
<dbReference type="PANTHER" id="PTHR37291">
    <property type="entry name" value="5-METHYLCYTOSINE-SPECIFIC RESTRICTION ENZYME B"/>
    <property type="match status" value="1"/>
</dbReference>
<dbReference type="KEGG" id="acl:ACL_0633"/>
<reference evidence="2 3" key="1">
    <citation type="journal article" date="2011" name="J. Bacteriol.">
        <title>Complete genome and proteome of Acholeplasma laidlawii.</title>
        <authorList>
            <person name="Lazarev V.N."/>
            <person name="Levitskii S.A."/>
            <person name="Basovskii Y.I."/>
            <person name="Chukin M.M."/>
            <person name="Akopian T.A."/>
            <person name="Vereshchagin V.V."/>
            <person name="Kostrjukova E.S."/>
            <person name="Kovaleva G.Y."/>
            <person name="Kazanov M.D."/>
            <person name="Malko D.B."/>
            <person name="Vitreschak A.G."/>
            <person name="Sernova N.V."/>
            <person name="Gelfand M.S."/>
            <person name="Demina I.A."/>
            <person name="Serebryakova M.V."/>
            <person name="Galyamina M.A."/>
            <person name="Vtyurin N.N."/>
            <person name="Rogov S.I."/>
            <person name="Alexeev D.G."/>
            <person name="Ladygina V.G."/>
            <person name="Govorun V.M."/>
        </authorList>
    </citation>
    <scope>NUCLEOTIDE SEQUENCE [LARGE SCALE GENOMIC DNA]</scope>
    <source>
        <strain evidence="2 3">PG-8A</strain>
    </source>
</reference>
<dbReference type="AlphaFoldDB" id="A9NFW9"/>
<dbReference type="REBASE" id="17108">
    <property type="entry name" value="AlaPGMcrBCP"/>
</dbReference>
<dbReference type="HOGENOM" id="CLU_299897_0_0_14"/>
<dbReference type="Gene3D" id="3.30.920.90">
    <property type="match status" value="1"/>
</dbReference>
<keyword evidence="3" id="KW-1185">Reference proteome</keyword>
<dbReference type="InterPro" id="IPR011704">
    <property type="entry name" value="ATPase_dyneun-rel_AAA"/>
</dbReference>